<gene>
    <name evidence="1" type="ordered locus">BN6_59920</name>
</gene>
<dbReference type="eggNOG" id="COG5563">
    <property type="taxonomic scope" value="Bacteria"/>
</dbReference>
<sequence>MRWLSLPIVITVLAVGAPVTEASGEPGVPGGPEVSGGPGVSVEFEELHRWGFPSAAVWAVNEAGQAAGALHSPTSRPISVRWDGAGTWPTSVGRVLPTGINGRGDVLNFSVLKSAGALIYSISAWENGTEVERTPQRPTTATLSSRDINDSGVVPVGYHHLDDPVQDSYTRTRAGAWRNGKFADLPLPKAINVEHKLVNNRGTTAGSLTLLDKSADYAFRCSATRCTRLPGIAPTGYHKALALNESDVVAGTYQAAYGAPTRALVWTGNQVTVLPGDESGVADNTSAINESGDVVGWRVVDGVRKAALWRGGRAVDLGTSGASEAVAVNDRGDVVGWHTVNGGFRTFYWRAGTLTDLPTPDDVGALPTGLNNSGVVVGNTDRGLWPPARAFRWTVRLP</sequence>
<dbReference type="RefSeq" id="WP_015103359.1">
    <property type="nucleotide sequence ID" value="NC_019673.1"/>
</dbReference>
<dbReference type="OrthoDB" id="4310309at2"/>
<dbReference type="KEGG" id="sesp:BN6_59920"/>
<name>K0K9F2_SACES</name>
<dbReference type="HOGENOM" id="CLU_054530_0_0_11"/>
<dbReference type="EMBL" id="HE804045">
    <property type="protein sequence ID" value="CCH33248.1"/>
    <property type="molecule type" value="Genomic_DNA"/>
</dbReference>
<reference evidence="1 2" key="1">
    <citation type="journal article" date="2012" name="BMC Genomics">
        <title>Complete genome sequence of Saccharothrix espanaensis DSM 44229T and comparison to the other completely sequenced Pseudonocardiaceae.</title>
        <authorList>
            <person name="Strobel T."/>
            <person name="Al-Dilaimi A."/>
            <person name="Blom J."/>
            <person name="Gessner A."/>
            <person name="Kalinowski J."/>
            <person name="Luzhetska M."/>
            <person name="Puhler A."/>
            <person name="Szczepanowski R."/>
            <person name="Bechthold A."/>
            <person name="Ruckert C."/>
        </authorList>
    </citation>
    <scope>NUCLEOTIDE SEQUENCE [LARGE SCALE GENOMIC DNA]</scope>
    <source>
        <strain evidence="2">ATCC 51144 / DSM 44229 / JCM 9112 / NBRC 15066 / NRRL 15764</strain>
    </source>
</reference>
<dbReference type="AlphaFoldDB" id="K0K9F2"/>
<evidence type="ECO:0000313" key="1">
    <source>
        <dbReference type="EMBL" id="CCH33248.1"/>
    </source>
</evidence>
<dbReference type="Proteomes" id="UP000006281">
    <property type="component" value="Chromosome"/>
</dbReference>
<dbReference type="STRING" id="1179773.BN6_59920"/>
<dbReference type="BioCyc" id="SESP1179773:BN6_RS28835-MONOMER"/>
<evidence type="ECO:0000313" key="2">
    <source>
        <dbReference type="Proteomes" id="UP000006281"/>
    </source>
</evidence>
<accession>K0K9F2</accession>
<organism evidence="1 2">
    <name type="scientific">Saccharothrix espanaensis (strain ATCC 51144 / DSM 44229 / JCM 9112 / NBRC 15066 / NRRL 15764)</name>
    <dbReference type="NCBI Taxonomy" id="1179773"/>
    <lineage>
        <taxon>Bacteria</taxon>
        <taxon>Bacillati</taxon>
        <taxon>Actinomycetota</taxon>
        <taxon>Actinomycetes</taxon>
        <taxon>Pseudonocardiales</taxon>
        <taxon>Pseudonocardiaceae</taxon>
        <taxon>Saccharothrix</taxon>
    </lineage>
</organism>
<dbReference type="PATRIC" id="fig|1179773.3.peg.6034"/>
<protein>
    <submittedName>
        <fullName evidence="1">Uncharacterized protein</fullName>
    </submittedName>
</protein>
<proteinExistence type="predicted"/>
<keyword evidence="2" id="KW-1185">Reference proteome</keyword>